<evidence type="ECO:0000256" key="1">
    <source>
        <dbReference type="SAM" id="MobiDB-lite"/>
    </source>
</evidence>
<feature type="compositionally biased region" description="Polar residues" evidence="1">
    <location>
        <begin position="228"/>
        <end position="264"/>
    </location>
</feature>
<accession>A0A0W0FKL6</accession>
<feature type="compositionally biased region" description="Polar residues" evidence="1">
    <location>
        <begin position="581"/>
        <end position="593"/>
    </location>
</feature>
<comment type="caution">
    <text evidence="3">The sequence shown here is derived from an EMBL/GenBank/DDBJ whole genome shotgun (WGS) entry which is preliminary data.</text>
</comment>
<feature type="compositionally biased region" description="Low complexity" evidence="1">
    <location>
        <begin position="1111"/>
        <end position="1124"/>
    </location>
</feature>
<feature type="compositionally biased region" description="Polar residues" evidence="1">
    <location>
        <begin position="367"/>
        <end position="376"/>
    </location>
</feature>
<feature type="region of interest" description="Disordered" evidence="1">
    <location>
        <begin position="474"/>
        <end position="603"/>
    </location>
</feature>
<feature type="region of interest" description="Disordered" evidence="1">
    <location>
        <begin position="75"/>
        <end position="100"/>
    </location>
</feature>
<feature type="compositionally biased region" description="Low complexity" evidence="1">
    <location>
        <begin position="88"/>
        <end position="100"/>
    </location>
</feature>
<feature type="compositionally biased region" description="Basic and acidic residues" evidence="1">
    <location>
        <begin position="1003"/>
        <end position="1021"/>
    </location>
</feature>
<feature type="region of interest" description="Disordered" evidence="1">
    <location>
        <begin position="320"/>
        <end position="459"/>
    </location>
</feature>
<dbReference type="Gene3D" id="2.30.29.30">
    <property type="entry name" value="Pleckstrin-homology domain (PH domain)/Phosphotyrosine-binding domain (PTB)"/>
    <property type="match status" value="2"/>
</dbReference>
<organism evidence="3 4">
    <name type="scientific">Moniliophthora roreri</name>
    <name type="common">Frosty pod rot fungus</name>
    <name type="synonym">Monilia roreri</name>
    <dbReference type="NCBI Taxonomy" id="221103"/>
    <lineage>
        <taxon>Eukaryota</taxon>
        <taxon>Fungi</taxon>
        <taxon>Dikarya</taxon>
        <taxon>Basidiomycota</taxon>
        <taxon>Agaricomycotina</taxon>
        <taxon>Agaricomycetes</taxon>
        <taxon>Agaricomycetidae</taxon>
        <taxon>Agaricales</taxon>
        <taxon>Marasmiineae</taxon>
        <taxon>Marasmiaceae</taxon>
        <taxon>Moniliophthora</taxon>
    </lineage>
</organism>
<gene>
    <name evidence="3" type="ORF">WG66_10589</name>
</gene>
<feature type="compositionally biased region" description="Basic and acidic residues" evidence="1">
    <location>
        <begin position="721"/>
        <end position="731"/>
    </location>
</feature>
<feature type="compositionally biased region" description="Basic residues" evidence="1">
    <location>
        <begin position="1237"/>
        <end position="1246"/>
    </location>
</feature>
<dbReference type="InterPro" id="IPR012312">
    <property type="entry name" value="Hemerythrin-like"/>
</dbReference>
<feature type="compositionally biased region" description="Pro residues" evidence="1">
    <location>
        <begin position="387"/>
        <end position="402"/>
    </location>
</feature>
<feature type="compositionally biased region" description="Polar residues" evidence="1">
    <location>
        <begin position="1044"/>
        <end position="1054"/>
    </location>
</feature>
<feature type="region of interest" description="Disordered" evidence="1">
    <location>
        <begin position="939"/>
        <end position="1162"/>
    </location>
</feature>
<dbReference type="eggNOG" id="ENOG502QUAB">
    <property type="taxonomic scope" value="Eukaryota"/>
</dbReference>
<feature type="region of interest" description="Disordered" evidence="1">
    <location>
        <begin position="206"/>
        <end position="287"/>
    </location>
</feature>
<dbReference type="InterPro" id="IPR011993">
    <property type="entry name" value="PH-like_dom_sf"/>
</dbReference>
<dbReference type="CDD" id="cd12108">
    <property type="entry name" value="Hr-like"/>
    <property type="match status" value="1"/>
</dbReference>
<feature type="compositionally biased region" description="Low complexity" evidence="1">
    <location>
        <begin position="403"/>
        <end position="432"/>
    </location>
</feature>
<sequence length="1548" mass="166366">MEESLRSQSITRTRNSSFQFKASKIFQKVTQFRGRLRLSSSRKTQDDRQGPYMMGRRTGSMDLNSHMAAKPYMSQPVLGNIGNDGSESYSSNSTTSPNYSPRRAEISIPDHQEALQRSAPANVSRHAVAMGVVNGTAVGMAVSGAKGLSIEGLPSDTSQTLALASSNVIARGSQPSGLPSSVYQPAPHFSQTKVTASSMDVASDTQLKGTNESLGDARTREVPKVQEGSMNTRNSDVFLSHSSNPAKPRSQGTDSASLASVNSDASRRNSPKITKVSSGKGKQSMDAGPQAIPIQQAASSDSSRTASSFRSVPSTIVAEINSDTRPSTAASALSTSTTSSSATVTPRTYRKSESADAIPPVPPLPGSITQAKISNNVPPSQHSAAAPPHPKPSVPLTPPRLPTSPLSASDSASLPPHDVPSSSTFPSRRPFTAPRLTSPLPGHTRFSLTEGDGASARLSPSIIIRQPAWPILRLPPVEQGQSRPSTSPGPSSLTSPLGGTFPYSDESGEPSSVGRRGSITTGPKLRHMPALPMAGQKEEGDEDDLADEDESSSEDDSEDNGAFLDIDDGEDDEGDDVQSIRRPSTDAQASTSRGGLGRLPMVDTSRIDLSFIDRDKDEVNTPKATASSIATRTPKSGQQGNHDYFSGVFPSTQSGKTPRATPFSIPFAQGPAPLSIAMPPMPKKATNTGLIIHKQASKSMFDLSATMDDREDRDGLLDHAAGIRREEEIKPKAQVSTPDNDITEEPHNRKASVASPGTSASKPIPIPTLIPADQAVQGSSNGSSGIGTPASPQLRRRRSMPLFTPSSPPPPYPSFAPLYPLAAHSMPPPAIDAPSSLPPILHGEEGNERLPSYTNDIYLRAVMPRKMEFSKPNVQAKDRKWRRVVCELEGTVFRVYRCPAKWVGSGRSGKVVDWWERKVGVGDASVGVGIGGGAGGAINSSAPGGEGGTVGVHLGGDGEDEAERARRRRQQKLDGGDDGSHPETAEIRLSPRTIPLEQTSRGRMQDRDGIGRGHGQDEIVGHRPKQASRSRLANLLKPGKSHGRSNSDVSSNLSLAPPSGADSPPSRSSFNLPRPSFAISRSGGSGSTTSHSENSIIEEPRNSASLRRLPSRQSLTGSSQGQTQDSERQSVSMTRSRSGTGTTSGSTDPPLRPGASCPEPGKEDLIKAYTLQNAESGLGNDYVKRKNVIRVRMEGEQFLIQARDVPEVVSWIEGLHAAANIALDLDDRPMPRGPLFPRRRRRRPRRTGTDASTNGNEAQASEGRTGDRSEIACLIGSSSRRSRLEKVRPRVWHEFHILRAPPSSTLIYLMGSSRFLASFVALVAVFASFKFYNNPAISEIVMTGPDMEAFETPEVLKHVKRMQEVATLERPALPSEQAGWAMAWLHLVIWNSWKSAYYYADKYSKDDFKNYAEYALTAVEFLEGHHDAEEQALFPAIEKKAPGSMAKNEAQHESFLKPLGELRSYIESTKSGSTAFDATTYRKKVDGILLPIMEHLADELDTLQSSSLLKNFTEDEIGSLNTLAHKARKGDSHKNLPFILRELTSFFA</sequence>
<feature type="compositionally biased region" description="Basic and acidic residues" evidence="1">
    <location>
        <begin position="215"/>
        <end position="224"/>
    </location>
</feature>
<dbReference type="PANTHER" id="PTHR37283">
    <property type="entry name" value="PH DOMAIN-CONTAINING PROTEIN YHR131C"/>
    <property type="match status" value="1"/>
</dbReference>
<proteinExistence type="predicted"/>
<dbReference type="PANTHER" id="PTHR37283:SF1">
    <property type="entry name" value="PH DOMAIN-CONTAINING PROTEIN YHR131C"/>
    <property type="match status" value="1"/>
</dbReference>
<name>A0A0W0FKL6_MONRR</name>
<dbReference type="Proteomes" id="UP000054988">
    <property type="component" value="Unassembled WGS sequence"/>
</dbReference>
<reference evidence="3 4" key="1">
    <citation type="submission" date="2015-12" db="EMBL/GenBank/DDBJ databases">
        <title>Draft genome sequence of Moniliophthora roreri, the causal agent of frosty pod rot of cacao.</title>
        <authorList>
            <person name="Aime M.C."/>
            <person name="Diaz-Valderrama J.R."/>
            <person name="Kijpornyongpan T."/>
            <person name="Phillips-Mora W."/>
        </authorList>
    </citation>
    <scope>NUCLEOTIDE SEQUENCE [LARGE SCALE GENOMIC DNA]</scope>
    <source>
        <strain evidence="3 4">MCA 2952</strain>
    </source>
</reference>
<dbReference type="SUPFAM" id="SSF50729">
    <property type="entry name" value="PH domain-like"/>
    <property type="match status" value="1"/>
</dbReference>
<feature type="compositionally biased region" description="Basic and acidic residues" evidence="1">
    <location>
        <begin position="971"/>
        <end position="986"/>
    </location>
</feature>
<feature type="compositionally biased region" description="Acidic residues" evidence="1">
    <location>
        <begin position="539"/>
        <end position="576"/>
    </location>
</feature>
<evidence type="ECO:0000313" key="3">
    <source>
        <dbReference type="EMBL" id="KTB36852.1"/>
    </source>
</evidence>
<feature type="domain" description="Hemerythrin-like" evidence="2">
    <location>
        <begin position="1412"/>
        <end position="1499"/>
    </location>
</feature>
<feature type="compositionally biased region" description="Polar residues" evidence="1">
    <location>
        <begin position="1249"/>
        <end position="1259"/>
    </location>
</feature>
<dbReference type="EMBL" id="LATX01001880">
    <property type="protein sequence ID" value="KTB36852.1"/>
    <property type="molecule type" value="Genomic_DNA"/>
</dbReference>
<feature type="region of interest" description="Disordered" evidence="1">
    <location>
        <begin position="1226"/>
        <end position="1269"/>
    </location>
</feature>
<feature type="region of interest" description="Disordered" evidence="1">
    <location>
        <begin position="721"/>
        <end position="808"/>
    </location>
</feature>
<feature type="compositionally biased region" description="Low complexity" evidence="1">
    <location>
        <begin position="377"/>
        <end position="386"/>
    </location>
</feature>
<dbReference type="Gene3D" id="1.20.120.520">
    <property type="entry name" value="nmb1532 protein domain like"/>
    <property type="match status" value="1"/>
</dbReference>
<evidence type="ECO:0000313" key="4">
    <source>
        <dbReference type="Proteomes" id="UP000054988"/>
    </source>
</evidence>
<feature type="compositionally biased region" description="Low complexity" evidence="1">
    <location>
        <begin position="484"/>
        <end position="500"/>
    </location>
</feature>
<dbReference type="Pfam" id="PF01814">
    <property type="entry name" value="Hemerythrin"/>
    <property type="match status" value="1"/>
</dbReference>
<feature type="compositionally biased region" description="Low complexity" evidence="1">
    <location>
        <begin position="327"/>
        <end position="343"/>
    </location>
</feature>
<feature type="compositionally biased region" description="Polar residues" evidence="1">
    <location>
        <begin position="271"/>
        <end position="281"/>
    </location>
</feature>
<feature type="region of interest" description="Disordered" evidence="1">
    <location>
        <begin position="615"/>
        <end position="658"/>
    </location>
</feature>
<protein>
    <recommendedName>
        <fullName evidence="2">Hemerythrin-like domain-containing protein</fullName>
    </recommendedName>
</protein>
<feature type="compositionally biased region" description="Low complexity" evidence="1">
    <location>
        <begin position="1132"/>
        <end position="1147"/>
    </location>
</feature>
<feature type="compositionally biased region" description="Gly residues" evidence="1">
    <location>
        <begin position="944"/>
        <end position="955"/>
    </location>
</feature>
<feature type="region of interest" description="Disordered" evidence="1">
    <location>
        <begin position="31"/>
        <end position="59"/>
    </location>
</feature>
<evidence type="ECO:0000259" key="2">
    <source>
        <dbReference type="Pfam" id="PF01814"/>
    </source>
</evidence>
<feature type="compositionally biased region" description="Polar residues" evidence="1">
    <location>
        <begin position="622"/>
        <end position="641"/>
    </location>
</feature>